<evidence type="ECO:0000256" key="7">
    <source>
        <dbReference type="RuleBase" id="RU003732"/>
    </source>
</evidence>
<dbReference type="PROSITE" id="PS00610">
    <property type="entry name" value="NA_NEUROTRAN_SYMP_1"/>
    <property type="match status" value="1"/>
</dbReference>
<keyword evidence="7" id="KW-0769">Symport</keyword>
<organism evidence="9 10">
    <name type="scientific">Intoshia linei</name>
    <dbReference type="NCBI Taxonomy" id="1819745"/>
    <lineage>
        <taxon>Eukaryota</taxon>
        <taxon>Metazoa</taxon>
        <taxon>Spiralia</taxon>
        <taxon>Lophotrochozoa</taxon>
        <taxon>Mesozoa</taxon>
        <taxon>Orthonectida</taxon>
        <taxon>Rhopaluridae</taxon>
        <taxon>Intoshia</taxon>
    </lineage>
</organism>
<feature type="binding site" evidence="6">
    <location>
        <position position="12"/>
    </location>
    <ligand>
        <name>Na(+)</name>
        <dbReference type="ChEBI" id="CHEBI:29101"/>
        <label>1</label>
    </ligand>
</feature>
<evidence type="ECO:0000256" key="1">
    <source>
        <dbReference type="ARBA" id="ARBA00004141"/>
    </source>
</evidence>
<evidence type="ECO:0000256" key="4">
    <source>
        <dbReference type="ARBA" id="ARBA00022989"/>
    </source>
</evidence>
<keyword evidence="3 7" id="KW-0812">Transmembrane</keyword>
<feature type="transmembrane region" description="Helical" evidence="8">
    <location>
        <begin position="180"/>
        <end position="205"/>
    </location>
</feature>
<dbReference type="PRINTS" id="PR00176">
    <property type="entry name" value="NANEUSMPORT"/>
</dbReference>
<evidence type="ECO:0000256" key="8">
    <source>
        <dbReference type="SAM" id="Phobius"/>
    </source>
</evidence>
<dbReference type="GO" id="GO:0015293">
    <property type="term" value="F:symporter activity"/>
    <property type="evidence" value="ECO:0007669"/>
    <property type="project" value="UniProtKB-KW"/>
</dbReference>
<dbReference type="GO" id="GO:0046872">
    <property type="term" value="F:metal ion binding"/>
    <property type="evidence" value="ECO:0007669"/>
    <property type="project" value="UniProtKB-KW"/>
</dbReference>
<feature type="transmembrane region" description="Helical" evidence="8">
    <location>
        <begin position="279"/>
        <end position="301"/>
    </location>
</feature>
<keyword evidence="6" id="KW-0479">Metal-binding</keyword>
<dbReference type="PROSITE" id="PS50267">
    <property type="entry name" value="NA_NEUROTRAN_SYMP_3"/>
    <property type="match status" value="1"/>
</dbReference>
<name>A0A177BB29_9BILA</name>
<feature type="binding site" evidence="6">
    <location>
        <position position="11"/>
    </location>
    <ligand>
        <name>Na(+)</name>
        <dbReference type="ChEBI" id="CHEBI:29101"/>
        <label>1</label>
    </ligand>
</feature>
<gene>
    <name evidence="9" type="ORF">A3Q56_00698</name>
</gene>
<feature type="transmembrane region" description="Helical" evidence="8">
    <location>
        <begin position="337"/>
        <end position="359"/>
    </location>
</feature>
<evidence type="ECO:0000256" key="3">
    <source>
        <dbReference type="ARBA" id="ARBA00022692"/>
    </source>
</evidence>
<evidence type="ECO:0000256" key="2">
    <source>
        <dbReference type="ARBA" id="ARBA00022448"/>
    </source>
</evidence>
<dbReference type="PANTHER" id="PTHR11616:SF241">
    <property type="entry name" value="SODIUM- AND CHLORIDE-DEPENDENT GLYCINE TRANSPORTER 2"/>
    <property type="match status" value="1"/>
</dbReference>
<dbReference type="PANTHER" id="PTHR11616">
    <property type="entry name" value="SODIUM/CHLORIDE DEPENDENT TRANSPORTER"/>
    <property type="match status" value="1"/>
</dbReference>
<evidence type="ECO:0000256" key="6">
    <source>
        <dbReference type="PIRSR" id="PIRSR600175-1"/>
    </source>
</evidence>
<evidence type="ECO:0000313" key="9">
    <source>
        <dbReference type="EMBL" id="OAF71527.1"/>
    </source>
</evidence>
<feature type="transmembrane region" description="Helical" evidence="8">
    <location>
        <begin position="248"/>
        <end position="267"/>
    </location>
</feature>
<evidence type="ECO:0000313" key="10">
    <source>
        <dbReference type="Proteomes" id="UP000078046"/>
    </source>
</evidence>
<feature type="transmembrane region" description="Helical" evidence="8">
    <location>
        <begin position="147"/>
        <end position="168"/>
    </location>
</feature>
<comment type="subcellular location">
    <subcellularLocation>
        <location evidence="1">Membrane</location>
        <topology evidence="1">Multi-pass membrane protein</topology>
    </subcellularLocation>
</comment>
<dbReference type="GO" id="GO:0035725">
    <property type="term" value="P:sodium ion transmembrane transport"/>
    <property type="evidence" value="ECO:0007669"/>
    <property type="project" value="TreeGrafter"/>
</dbReference>
<dbReference type="AlphaFoldDB" id="A0A177BB29"/>
<feature type="transmembrane region" description="Helical" evidence="8">
    <location>
        <begin position="29"/>
        <end position="50"/>
    </location>
</feature>
<dbReference type="Pfam" id="PF00209">
    <property type="entry name" value="SNF"/>
    <property type="match status" value="2"/>
</dbReference>
<feature type="binding site" evidence="6">
    <location>
        <position position="9"/>
    </location>
    <ligand>
        <name>Na(+)</name>
        <dbReference type="ChEBI" id="CHEBI:29101"/>
        <label>1</label>
    </ligand>
</feature>
<comment type="similarity">
    <text evidence="7">Belongs to the sodium:neurotransmitter symporter (SNF) (TC 2.A.22) family.</text>
</comment>
<dbReference type="OrthoDB" id="6581954at2759"/>
<keyword evidence="6" id="KW-0915">Sodium</keyword>
<dbReference type="InterPro" id="IPR000175">
    <property type="entry name" value="Na/ntran_symport"/>
</dbReference>
<dbReference type="InterPro" id="IPR037272">
    <property type="entry name" value="SNS_sf"/>
</dbReference>
<dbReference type="GO" id="GO:0005886">
    <property type="term" value="C:plasma membrane"/>
    <property type="evidence" value="ECO:0007669"/>
    <property type="project" value="TreeGrafter"/>
</dbReference>
<keyword evidence="5 8" id="KW-0472">Membrane</keyword>
<protein>
    <recommendedName>
        <fullName evidence="7">Transporter</fullName>
    </recommendedName>
</protein>
<feature type="transmembrane region" description="Helical" evidence="8">
    <location>
        <begin position="71"/>
        <end position="91"/>
    </location>
</feature>
<keyword evidence="4 8" id="KW-1133">Transmembrane helix</keyword>
<keyword evidence="2 7" id="KW-0813">Transport</keyword>
<accession>A0A177BB29</accession>
<dbReference type="SUPFAM" id="SSF161070">
    <property type="entry name" value="SNF-like"/>
    <property type="match status" value="1"/>
</dbReference>
<comment type="caution">
    <text evidence="9">The sequence shown here is derived from an EMBL/GenBank/DDBJ whole genome shotgun (WGS) entry which is preliminary data.</text>
</comment>
<proteinExistence type="inferred from homology"/>
<dbReference type="EMBL" id="LWCA01000043">
    <property type="protein sequence ID" value="OAF71527.1"/>
    <property type="molecule type" value="Genomic_DNA"/>
</dbReference>
<feature type="binding site" evidence="6">
    <location>
        <position position="16"/>
    </location>
    <ligand>
        <name>Na(+)</name>
        <dbReference type="ChEBI" id="CHEBI:29101"/>
        <label>1</label>
    </ligand>
</feature>
<reference evidence="9 10" key="1">
    <citation type="submission" date="2016-04" db="EMBL/GenBank/DDBJ databases">
        <title>The genome of Intoshia linei affirms orthonectids as highly simplified spiralians.</title>
        <authorList>
            <person name="Mikhailov K.V."/>
            <person name="Slusarev G.S."/>
            <person name="Nikitin M.A."/>
            <person name="Logacheva M.D."/>
            <person name="Penin A."/>
            <person name="Aleoshin V."/>
            <person name="Panchin Y.V."/>
        </authorList>
    </citation>
    <scope>NUCLEOTIDE SEQUENCE [LARGE SCALE GENOMIC DNA]</scope>
    <source>
        <strain evidence="9">Intl2013</strain>
        <tissue evidence="9">Whole animal</tissue>
    </source>
</reference>
<dbReference type="Proteomes" id="UP000078046">
    <property type="component" value="Unassembled WGS sequence"/>
</dbReference>
<dbReference type="GO" id="GO:0006865">
    <property type="term" value="P:amino acid transport"/>
    <property type="evidence" value="ECO:0007669"/>
    <property type="project" value="TreeGrafter"/>
</dbReference>
<keyword evidence="10" id="KW-1185">Reference proteome</keyword>
<evidence type="ECO:0000256" key="5">
    <source>
        <dbReference type="ARBA" id="ARBA00023136"/>
    </source>
</evidence>
<sequence length="386" mass="42744">MEFILSCIGYAVSFGNVWRFPYLCYKHGGAIFLIPYSIMLILIGIPIFCLELIIGQFTSRGPINCFKHTPILKSIGLSMVIVSVLIALKVFDKCFAVEQLRGGFQKYTNGTCYNGKILVGLSNATLAMQNGIKPKLPAEGYFLNEDAAVQIFFSLPAGIGGLITLGSYNEFNNNVLRDALLIPITNCLTSFFVGFVIFGFLGFLAGQLNTSVDEGVAGGVGLDSEFTLIETVTTAIFDNFPKLKKRKWLTFLVACSIIFILALPMCTNGGVRFLDILDVYSASFNVFIIAILECVMISYWYGLKNIKNDISDMIVFNCIDYTSLYSNDNKYLVWSDIFGWSITIISLLPIIVVALYQIFKEISTDTGFLGAIIKAKNANYPIRSKK</sequence>